<dbReference type="EMBL" id="KQ241826">
    <property type="protein sequence ID" value="KNC83542.1"/>
    <property type="molecule type" value="Genomic_DNA"/>
</dbReference>
<protein>
    <recommendedName>
        <fullName evidence="3">SGNH hydrolase-type esterase domain-containing protein</fullName>
    </recommendedName>
</protein>
<keyword evidence="2" id="KW-1185">Reference proteome</keyword>
<sequence>MSTGDTRDLDSREVTVASLWVGTNDVYWSLHQNPMEAVDFVAIADRTVRLVEDVLEKGFDTVLVGRIIDPAYMPGFQYFRLSADQFRALEAGYSEYVVQLEAGLERVRKRREQRPQNEVLYWNPQLIMEQHLSRTPADELGPDQHPQEAAEMNTIICTRAECLFVADGFHPKSSTQSLFGRHVSMMLQKHMMSCDKA</sequence>
<dbReference type="AlphaFoldDB" id="A0A0L0G335"/>
<dbReference type="Proteomes" id="UP000054560">
    <property type="component" value="Unassembled WGS sequence"/>
</dbReference>
<evidence type="ECO:0008006" key="3">
    <source>
        <dbReference type="Google" id="ProtNLM"/>
    </source>
</evidence>
<accession>A0A0L0G335</accession>
<gene>
    <name evidence="1" type="ORF">SARC_04215</name>
</gene>
<dbReference type="Gene3D" id="3.40.50.1110">
    <property type="entry name" value="SGNH hydrolase"/>
    <property type="match status" value="1"/>
</dbReference>
<evidence type="ECO:0000313" key="2">
    <source>
        <dbReference type="Proteomes" id="UP000054560"/>
    </source>
</evidence>
<name>A0A0L0G335_9EUKA</name>
<dbReference type="GeneID" id="25904719"/>
<organism evidence="1 2">
    <name type="scientific">Sphaeroforma arctica JP610</name>
    <dbReference type="NCBI Taxonomy" id="667725"/>
    <lineage>
        <taxon>Eukaryota</taxon>
        <taxon>Ichthyosporea</taxon>
        <taxon>Ichthyophonida</taxon>
        <taxon>Sphaeroforma</taxon>
    </lineage>
</organism>
<dbReference type="RefSeq" id="XP_014157444.1">
    <property type="nucleotide sequence ID" value="XM_014301969.1"/>
</dbReference>
<evidence type="ECO:0000313" key="1">
    <source>
        <dbReference type="EMBL" id="KNC83542.1"/>
    </source>
</evidence>
<reference evidence="1 2" key="1">
    <citation type="submission" date="2011-02" db="EMBL/GenBank/DDBJ databases">
        <title>The Genome Sequence of Sphaeroforma arctica JP610.</title>
        <authorList>
            <consortium name="The Broad Institute Genome Sequencing Platform"/>
            <person name="Russ C."/>
            <person name="Cuomo C."/>
            <person name="Young S.K."/>
            <person name="Zeng Q."/>
            <person name="Gargeya S."/>
            <person name="Alvarado L."/>
            <person name="Berlin A."/>
            <person name="Chapman S.B."/>
            <person name="Chen Z."/>
            <person name="Freedman E."/>
            <person name="Gellesch M."/>
            <person name="Goldberg J."/>
            <person name="Griggs A."/>
            <person name="Gujja S."/>
            <person name="Heilman E."/>
            <person name="Heiman D."/>
            <person name="Howarth C."/>
            <person name="Mehta T."/>
            <person name="Neiman D."/>
            <person name="Pearson M."/>
            <person name="Roberts A."/>
            <person name="Saif S."/>
            <person name="Shea T."/>
            <person name="Shenoy N."/>
            <person name="Sisk P."/>
            <person name="Stolte C."/>
            <person name="Sykes S."/>
            <person name="White J."/>
            <person name="Yandava C."/>
            <person name="Burger G."/>
            <person name="Gray M.W."/>
            <person name="Holland P.W.H."/>
            <person name="King N."/>
            <person name="Lang F.B.F."/>
            <person name="Roger A.J."/>
            <person name="Ruiz-Trillo I."/>
            <person name="Haas B."/>
            <person name="Nusbaum C."/>
            <person name="Birren B."/>
        </authorList>
    </citation>
    <scope>NUCLEOTIDE SEQUENCE [LARGE SCALE GENOMIC DNA]</scope>
    <source>
        <strain evidence="1 2">JP610</strain>
    </source>
</reference>
<dbReference type="InterPro" id="IPR036514">
    <property type="entry name" value="SGNH_hydro_sf"/>
</dbReference>
<proteinExistence type="predicted"/>